<sequence length="698" mass="80523">MEIFEQRTRGMPAALNRQFIRADAVLLGQQTISRHRKAHTGSVKKPLRWRAETIIRHRTMIISMPSFTVFEYYIHVTPYLKGSRPHFFGSLQMNFLCHRIANIIELHSKHLAVNTYSLINDESDRSITVSRFSEMPEDERISFKTTRSMEPGKMYSLVVDYEGLLNQDGSTIGVFSVNYTSPQNGDGAAHYMMGTTLRPNHARSLFPCIDSPDHKAKFRVSVTREPSMRALSNTDLVDSTSNGSWVTDTFEMTEYLSPFHLVIVLFPNEDWVVSASADVHGVSCDLWMTNQAAANGRTALRLVARDIQFMEEYTGFTMPFKKMDFFAFKDYHTSAFEHPGLITLKTSVIRNALIETFDSTAKTVAHELGHQWFGNLVTIRTWGDLWISEGITCLVSFKALRNHHPRFREFGDYYHVTQLLTMRQEKKELTVPLYQRFEDRPTYRDVYQPLTWVKGQAVATVLEKYVGEESFRGVLRTILREKRWGSISIREFLDYLESASDSFSASSGWQWFGSAGYPLVTVNRSLGLLRFRCYLLNGETDRRLWPLNLEDLGGFGGPLMLGYELKYENGTVRHGELTFVGEESEVELVLDNSEQVEYFVLNTEGLYARVLYDDVLWRKLIANINSDHLSEYEHGLLSLIEDASVLYQYGLMDGEVFTELSNRYCHRHREAGEEDDYITSYSYDSFDATFYCWMLWSL</sequence>
<evidence type="ECO:0000256" key="2">
    <source>
        <dbReference type="ARBA" id="ARBA00010136"/>
    </source>
</evidence>
<dbReference type="Pfam" id="PF01433">
    <property type="entry name" value="Peptidase_M1"/>
    <property type="match status" value="1"/>
</dbReference>
<feature type="domain" description="Peptidase M1 membrane alanine aminopeptidase" evidence="8">
    <location>
        <begin position="299"/>
        <end position="501"/>
    </location>
</feature>
<dbReference type="GO" id="GO:0006508">
    <property type="term" value="P:proteolysis"/>
    <property type="evidence" value="ECO:0007669"/>
    <property type="project" value="UniProtKB-KW"/>
</dbReference>
<dbReference type="GO" id="GO:0005737">
    <property type="term" value="C:cytoplasm"/>
    <property type="evidence" value="ECO:0007669"/>
    <property type="project" value="TreeGrafter"/>
</dbReference>
<keyword evidence="4" id="KW-0479">Metal-binding</keyword>
<dbReference type="SUPFAM" id="SSF55486">
    <property type="entry name" value="Metalloproteases ('zincins'), catalytic domain"/>
    <property type="match status" value="1"/>
</dbReference>
<evidence type="ECO:0008006" key="12">
    <source>
        <dbReference type="Google" id="ProtNLM"/>
    </source>
</evidence>
<dbReference type="PANTHER" id="PTHR11533:SF299">
    <property type="entry name" value="AMINOPEPTIDASE"/>
    <property type="match status" value="1"/>
</dbReference>
<proteinExistence type="inferred from homology"/>
<evidence type="ECO:0000259" key="8">
    <source>
        <dbReference type="Pfam" id="PF01433"/>
    </source>
</evidence>
<dbReference type="InterPro" id="IPR001930">
    <property type="entry name" value="Peptidase_M1"/>
</dbReference>
<evidence type="ECO:0000256" key="3">
    <source>
        <dbReference type="ARBA" id="ARBA00022670"/>
    </source>
</evidence>
<dbReference type="EMBL" id="JAODUP010000083">
    <property type="protein sequence ID" value="KAK2163242.1"/>
    <property type="molecule type" value="Genomic_DNA"/>
</dbReference>
<dbReference type="GO" id="GO:0008270">
    <property type="term" value="F:zinc ion binding"/>
    <property type="evidence" value="ECO:0007669"/>
    <property type="project" value="InterPro"/>
</dbReference>
<organism evidence="10 11">
    <name type="scientific">Paralvinella palmiformis</name>
    <dbReference type="NCBI Taxonomy" id="53620"/>
    <lineage>
        <taxon>Eukaryota</taxon>
        <taxon>Metazoa</taxon>
        <taxon>Spiralia</taxon>
        <taxon>Lophotrochozoa</taxon>
        <taxon>Annelida</taxon>
        <taxon>Polychaeta</taxon>
        <taxon>Sedentaria</taxon>
        <taxon>Canalipalpata</taxon>
        <taxon>Terebellida</taxon>
        <taxon>Terebelliformia</taxon>
        <taxon>Alvinellidae</taxon>
        <taxon>Paralvinella</taxon>
    </lineage>
</organism>
<dbReference type="PANTHER" id="PTHR11533">
    <property type="entry name" value="PROTEASE M1 ZINC METALLOPROTEASE"/>
    <property type="match status" value="1"/>
</dbReference>
<comment type="caution">
    <text evidence="10">The sequence shown here is derived from an EMBL/GenBank/DDBJ whole genome shotgun (WGS) entry which is preliminary data.</text>
</comment>
<evidence type="ECO:0000313" key="10">
    <source>
        <dbReference type="EMBL" id="KAK2163242.1"/>
    </source>
</evidence>
<dbReference type="PRINTS" id="PR00756">
    <property type="entry name" value="ALADIPTASE"/>
</dbReference>
<evidence type="ECO:0000259" key="9">
    <source>
        <dbReference type="Pfam" id="PF17900"/>
    </source>
</evidence>
<dbReference type="GO" id="GO:0070006">
    <property type="term" value="F:metalloaminopeptidase activity"/>
    <property type="evidence" value="ECO:0007669"/>
    <property type="project" value="TreeGrafter"/>
</dbReference>
<name>A0AAD9K1Q6_9ANNE</name>
<dbReference type="InterPro" id="IPR045357">
    <property type="entry name" value="Aminopeptidase_N-like_N"/>
</dbReference>
<dbReference type="AlphaFoldDB" id="A0AAD9K1Q6"/>
<reference evidence="10" key="1">
    <citation type="journal article" date="2023" name="Mol. Biol. Evol.">
        <title>Third-Generation Sequencing Reveals the Adaptive Role of the Epigenome in Three Deep-Sea Polychaetes.</title>
        <authorList>
            <person name="Perez M."/>
            <person name="Aroh O."/>
            <person name="Sun Y."/>
            <person name="Lan Y."/>
            <person name="Juniper S.K."/>
            <person name="Young C.R."/>
            <person name="Angers B."/>
            <person name="Qian P.Y."/>
        </authorList>
    </citation>
    <scope>NUCLEOTIDE SEQUENCE</scope>
    <source>
        <strain evidence="10">P08H-3</strain>
    </source>
</reference>
<keyword evidence="3" id="KW-0645">Protease</keyword>
<dbReference type="GO" id="GO:0042277">
    <property type="term" value="F:peptide binding"/>
    <property type="evidence" value="ECO:0007669"/>
    <property type="project" value="TreeGrafter"/>
</dbReference>
<keyword evidence="6" id="KW-0862">Zinc</keyword>
<comment type="similarity">
    <text evidence="2">Belongs to the peptidase M1 family.</text>
</comment>
<evidence type="ECO:0000256" key="5">
    <source>
        <dbReference type="ARBA" id="ARBA00022801"/>
    </source>
</evidence>
<protein>
    <recommendedName>
        <fullName evidence="12">Aminopeptidase</fullName>
    </recommendedName>
</protein>
<keyword evidence="7" id="KW-0482">Metalloprotease</keyword>
<dbReference type="Pfam" id="PF17900">
    <property type="entry name" value="Peptidase_M1_N"/>
    <property type="match status" value="1"/>
</dbReference>
<evidence type="ECO:0000256" key="6">
    <source>
        <dbReference type="ARBA" id="ARBA00022833"/>
    </source>
</evidence>
<gene>
    <name evidence="10" type="ORF">LSH36_83g03023</name>
</gene>
<keyword evidence="11" id="KW-1185">Reference proteome</keyword>
<comment type="cofactor">
    <cofactor evidence="1">
        <name>Zn(2+)</name>
        <dbReference type="ChEBI" id="CHEBI:29105"/>
    </cofactor>
</comment>
<dbReference type="Gene3D" id="1.10.390.10">
    <property type="entry name" value="Neutral Protease Domain 2"/>
    <property type="match status" value="1"/>
</dbReference>
<keyword evidence="5" id="KW-0378">Hydrolase</keyword>
<dbReference type="SUPFAM" id="SSF63737">
    <property type="entry name" value="Leukotriene A4 hydrolase N-terminal domain"/>
    <property type="match status" value="1"/>
</dbReference>
<dbReference type="Gene3D" id="2.60.40.1730">
    <property type="entry name" value="tricorn interacting facor f3 domain"/>
    <property type="match status" value="1"/>
</dbReference>
<dbReference type="InterPro" id="IPR027268">
    <property type="entry name" value="Peptidase_M4/M1_CTD_sf"/>
</dbReference>
<dbReference type="InterPro" id="IPR050344">
    <property type="entry name" value="Peptidase_M1_aminopeptidases"/>
</dbReference>
<feature type="domain" description="Aminopeptidase N-like N-terminal" evidence="9">
    <location>
        <begin position="72"/>
        <end position="255"/>
    </location>
</feature>
<evidence type="ECO:0000256" key="4">
    <source>
        <dbReference type="ARBA" id="ARBA00022723"/>
    </source>
</evidence>
<evidence type="ECO:0000256" key="7">
    <source>
        <dbReference type="ARBA" id="ARBA00023049"/>
    </source>
</evidence>
<accession>A0AAD9K1Q6</accession>
<evidence type="ECO:0000313" key="11">
    <source>
        <dbReference type="Proteomes" id="UP001208570"/>
    </source>
</evidence>
<dbReference type="Proteomes" id="UP001208570">
    <property type="component" value="Unassembled WGS sequence"/>
</dbReference>
<evidence type="ECO:0000256" key="1">
    <source>
        <dbReference type="ARBA" id="ARBA00001947"/>
    </source>
</evidence>
<dbReference type="GO" id="GO:0016020">
    <property type="term" value="C:membrane"/>
    <property type="evidence" value="ECO:0007669"/>
    <property type="project" value="TreeGrafter"/>
</dbReference>
<dbReference type="GO" id="GO:0005615">
    <property type="term" value="C:extracellular space"/>
    <property type="evidence" value="ECO:0007669"/>
    <property type="project" value="TreeGrafter"/>
</dbReference>
<dbReference type="InterPro" id="IPR014782">
    <property type="entry name" value="Peptidase_M1_dom"/>
</dbReference>
<dbReference type="InterPro" id="IPR042097">
    <property type="entry name" value="Aminopeptidase_N-like_N_sf"/>
</dbReference>
<dbReference type="GO" id="GO:0043171">
    <property type="term" value="P:peptide catabolic process"/>
    <property type="evidence" value="ECO:0007669"/>
    <property type="project" value="TreeGrafter"/>
</dbReference>